<reference evidence="1 2" key="1">
    <citation type="journal article" date="2014" name="Int. J. Food Microbiol.">
        <title>Sequence and comparative analysis of Leuconostoc dairy bacteriophages.</title>
        <authorList>
            <person name="Kot W."/>
            <person name="Hansen L.H."/>
            <person name="Neve H."/>
            <person name="Hammer K."/>
            <person name="Jacobsen S."/>
            <person name="Pedersen P.D."/>
            <person name="Sorensen S.J."/>
            <person name="Heller K.J."/>
            <person name="Vogensen F.K."/>
        </authorList>
    </citation>
    <scope>NUCLEOTIDE SEQUENCE [LARGE SCALE GENOMIC DNA]</scope>
</reference>
<protein>
    <submittedName>
        <fullName evidence="1">Uncharacterized protein</fullName>
    </submittedName>
</protein>
<dbReference type="EMBL" id="KC013026">
    <property type="protein sequence ID" value="AFY98373.1"/>
    <property type="molecule type" value="Genomic_DNA"/>
</dbReference>
<evidence type="ECO:0000313" key="1">
    <source>
        <dbReference type="EMBL" id="AFY98373.1"/>
    </source>
</evidence>
<sequence length="48" mass="5947">MSWRNNNKRINKDLKSLNIWFLKVGHPDIKKFRVRNWLKANKRRGIKK</sequence>
<dbReference type="OrthoDB" id="28349at10239"/>
<proteinExistence type="predicted"/>
<dbReference type="Proteomes" id="UP000201442">
    <property type="component" value="Segment"/>
</dbReference>
<dbReference type="GeneID" id="19735877"/>
<name>A0A059PAV6_9CAUD</name>
<gene>
    <name evidence="1" type="ORF">phiLN25_04</name>
</gene>
<organism evidence="1 2">
    <name type="scientific">Leuconostoc phage LN25</name>
    <dbReference type="NCBI Taxonomy" id="1262518"/>
    <lineage>
        <taxon>Viruses</taxon>
        <taxon>Duplodnaviria</taxon>
        <taxon>Heunggongvirae</taxon>
        <taxon>Uroviricota</taxon>
        <taxon>Caudoviricetes</taxon>
        <taxon>Mccleskeyvirinae</taxon>
        <taxon>Unaquatrovirus</taxon>
        <taxon>Unaquatrovirus LN25</taxon>
    </lineage>
</organism>
<dbReference type="RefSeq" id="YP_009044764.1">
    <property type="nucleotide sequence ID" value="NC_024386.1"/>
</dbReference>
<accession>A0A059PAV6</accession>
<dbReference type="KEGG" id="vg:19735877"/>
<evidence type="ECO:0000313" key="2">
    <source>
        <dbReference type="Proteomes" id="UP000201442"/>
    </source>
</evidence>
<keyword evidence="2" id="KW-1185">Reference proteome</keyword>